<comment type="caution">
    <text evidence="1">The sequence shown here is derived from an EMBL/GenBank/DDBJ whole genome shotgun (WGS) entry which is preliminary data.</text>
</comment>
<accession>C6M137</accession>
<gene>
    <name evidence="1" type="ORF">NEISICOT_00216</name>
</gene>
<protein>
    <submittedName>
        <fullName evidence="1">Uncharacterized protein</fullName>
    </submittedName>
</protein>
<dbReference type="AlphaFoldDB" id="C6M137"/>
<keyword evidence="2" id="KW-1185">Reference proteome</keyword>
<proteinExistence type="predicted"/>
<evidence type="ECO:0000313" key="2">
    <source>
        <dbReference type="Proteomes" id="UP000005365"/>
    </source>
</evidence>
<reference evidence="1" key="1">
    <citation type="submission" date="2009-07" db="EMBL/GenBank/DDBJ databases">
        <authorList>
            <person name="Weinstock G."/>
            <person name="Sodergren E."/>
            <person name="Clifton S."/>
            <person name="Fulton L."/>
            <person name="Fulton B."/>
            <person name="Courtney L."/>
            <person name="Fronick C."/>
            <person name="Harrison M."/>
            <person name="Strong C."/>
            <person name="Farmer C."/>
            <person name="Delahaunty K."/>
            <person name="Markovic C."/>
            <person name="Hall O."/>
            <person name="Minx P."/>
            <person name="Tomlinson C."/>
            <person name="Mitreva M."/>
            <person name="Nelson J."/>
            <person name="Hou S."/>
            <person name="Wollam A."/>
            <person name="Pepin K.H."/>
            <person name="Johnson M."/>
            <person name="Bhonagiri V."/>
            <person name="Nash W.E."/>
            <person name="Warren W."/>
            <person name="Chinwalla A."/>
            <person name="Mardis E.R."/>
            <person name="Wilson R.K."/>
        </authorList>
    </citation>
    <scope>NUCLEOTIDE SEQUENCE [LARGE SCALE GENOMIC DNA]</scope>
    <source>
        <strain evidence="1">ATCC 29256</strain>
    </source>
</reference>
<dbReference type="EMBL" id="ACKO02000001">
    <property type="protein sequence ID" value="EET46111.1"/>
    <property type="molecule type" value="Genomic_DNA"/>
</dbReference>
<dbReference type="Proteomes" id="UP000005365">
    <property type="component" value="Unassembled WGS sequence"/>
</dbReference>
<name>C6M137_NEISI</name>
<sequence>MGVYGRCHGCNPDSVVFYFIFQLMRPCIGNKKAAQMRRL</sequence>
<evidence type="ECO:0000313" key="1">
    <source>
        <dbReference type="EMBL" id="EET46111.1"/>
    </source>
</evidence>
<organism evidence="1 2">
    <name type="scientific">Neisseria sicca ATCC 29256</name>
    <dbReference type="NCBI Taxonomy" id="547045"/>
    <lineage>
        <taxon>Bacteria</taxon>
        <taxon>Pseudomonadati</taxon>
        <taxon>Pseudomonadota</taxon>
        <taxon>Betaproteobacteria</taxon>
        <taxon>Neisseriales</taxon>
        <taxon>Neisseriaceae</taxon>
        <taxon>Neisseria</taxon>
    </lineage>
</organism>